<gene>
    <name evidence="2" type="ORF">EAH78_20535</name>
</gene>
<organism evidence="2 3">
    <name type="scientific">Pseudomonas arsenicoxydans</name>
    <dbReference type="NCBI Taxonomy" id="702115"/>
    <lineage>
        <taxon>Bacteria</taxon>
        <taxon>Pseudomonadati</taxon>
        <taxon>Pseudomonadota</taxon>
        <taxon>Gammaproteobacteria</taxon>
        <taxon>Pseudomonadales</taxon>
        <taxon>Pseudomonadaceae</taxon>
        <taxon>Pseudomonas</taxon>
    </lineage>
</organism>
<evidence type="ECO:0000313" key="2">
    <source>
        <dbReference type="EMBL" id="TPG75250.1"/>
    </source>
</evidence>
<protein>
    <submittedName>
        <fullName evidence="2">Uncharacterized protein</fullName>
    </submittedName>
</protein>
<feature type="region of interest" description="Disordered" evidence="1">
    <location>
        <begin position="93"/>
        <end position="117"/>
    </location>
</feature>
<comment type="caution">
    <text evidence="2">The sequence shown here is derived from an EMBL/GenBank/DDBJ whole genome shotgun (WGS) entry which is preliminary data.</text>
</comment>
<sequence>MIELRFDSGTGKIKPGEVSIVMFSGMDRFPTLLAAAGDAEVLWAHPEYRTRSIPPRRGGPSGVSNSLLLDGAGNGVMYRFVCVDDLNIQVEHAETAGPAPRNRDVPTRNARQGRRCR</sequence>
<dbReference type="EMBL" id="RCZE01000010">
    <property type="protein sequence ID" value="TPG75250.1"/>
    <property type="molecule type" value="Genomic_DNA"/>
</dbReference>
<proteinExistence type="predicted"/>
<name>A0A502HQ13_9PSED</name>
<evidence type="ECO:0000313" key="3">
    <source>
        <dbReference type="Proteomes" id="UP000317933"/>
    </source>
</evidence>
<accession>A0A502HQ13</accession>
<dbReference type="Proteomes" id="UP000317933">
    <property type="component" value="Unassembled WGS sequence"/>
</dbReference>
<reference evidence="2 3" key="1">
    <citation type="journal article" date="2019" name="Environ. Microbiol.">
        <title>Species interactions and distinct microbial communities in high Arctic permafrost affected cryosols are associated with the CH4 and CO2 gas fluxes.</title>
        <authorList>
            <person name="Altshuler I."/>
            <person name="Hamel J."/>
            <person name="Turney S."/>
            <person name="Magnuson E."/>
            <person name="Levesque R."/>
            <person name="Greer C."/>
            <person name="Whyte L.G."/>
        </authorList>
    </citation>
    <scope>NUCLEOTIDE SEQUENCE [LARGE SCALE GENOMIC DNA]</scope>
    <source>
        <strain evidence="2 3">E3</strain>
    </source>
</reference>
<dbReference type="AlphaFoldDB" id="A0A502HQ13"/>
<evidence type="ECO:0000256" key="1">
    <source>
        <dbReference type="SAM" id="MobiDB-lite"/>
    </source>
</evidence>